<dbReference type="PANTHER" id="PTHR35632">
    <property type="entry name" value="MAJOR POLLEN ALLERGEN OLE E 6-LIKE"/>
    <property type="match status" value="1"/>
</dbReference>
<dbReference type="EMBL" id="SSTD01003912">
    <property type="protein sequence ID" value="TYK24703.1"/>
    <property type="molecule type" value="Genomic_DNA"/>
</dbReference>
<dbReference type="Pfam" id="PF09253">
    <property type="entry name" value="Ole_e_6"/>
    <property type="match status" value="1"/>
</dbReference>
<feature type="signal peptide" evidence="1">
    <location>
        <begin position="1"/>
        <end position="24"/>
    </location>
</feature>
<organism evidence="3 5">
    <name type="scientific">Cucumis melo var. makuwa</name>
    <name type="common">Oriental melon</name>
    <dbReference type="NCBI Taxonomy" id="1194695"/>
    <lineage>
        <taxon>Eukaryota</taxon>
        <taxon>Viridiplantae</taxon>
        <taxon>Streptophyta</taxon>
        <taxon>Embryophyta</taxon>
        <taxon>Tracheophyta</taxon>
        <taxon>Spermatophyta</taxon>
        <taxon>Magnoliopsida</taxon>
        <taxon>eudicotyledons</taxon>
        <taxon>Gunneridae</taxon>
        <taxon>Pentapetalae</taxon>
        <taxon>rosids</taxon>
        <taxon>fabids</taxon>
        <taxon>Cucurbitales</taxon>
        <taxon>Cucurbitaceae</taxon>
        <taxon>Benincaseae</taxon>
        <taxon>Cucumis</taxon>
    </lineage>
</organism>
<dbReference type="PANTHER" id="PTHR35632:SF1">
    <property type="entry name" value="MAJOR POLLEN ALLERGEN OLE E 6-LIKE"/>
    <property type="match status" value="1"/>
</dbReference>
<comment type="caution">
    <text evidence="3">The sequence shown here is derived from an EMBL/GenBank/DDBJ whole genome shotgun (WGS) entry which is preliminary data.</text>
</comment>
<sequence>MAKKIIAVFVMCIVVMASLQFGNATNEEEVKKYEAKFDVKYVSCFANCMRVCLARLGGRGYCQVKCEEDCEEKEVADKLNIPLH</sequence>
<dbReference type="OrthoDB" id="1869791at2759"/>
<proteinExistence type="predicted"/>
<protein>
    <submittedName>
        <fullName evidence="3">Major pollen allergen Ole e 6-like</fullName>
    </submittedName>
</protein>
<evidence type="ECO:0000256" key="1">
    <source>
        <dbReference type="SAM" id="SignalP"/>
    </source>
</evidence>
<evidence type="ECO:0000313" key="4">
    <source>
        <dbReference type="Proteomes" id="UP000321393"/>
    </source>
</evidence>
<dbReference type="EMBL" id="SSTE01018075">
    <property type="protein sequence ID" value="KAA0039794.1"/>
    <property type="molecule type" value="Genomic_DNA"/>
</dbReference>
<evidence type="ECO:0000313" key="2">
    <source>
        <dbReference type="EMBL" id="KAA0039794.1"/>
    </source>
</evidence>
<evidence type="ECO:0000313" key="5">
    <source>
        <dbReference type="Proteomes" id="UP000321947"/>
    </source>
</evidence>
<dbReference type="AlphaFoldDB" id="A0A5D3DM34"/>
<name>A0A5D3DM34_CUCMM</name>
<feature type="chain" id="PRO_5042723287" evidence="1">
    <location>
        <begin position="25"/>
        <end position="84"/>
    </location>
</feature>
<dbReference type="InterPro" id="IPR015333">
    <property type="entry name" value="Pollen_allergen_ole-e-6"/>
</dbReference>
<keyword evidence="1" id="KW-0732">Signal</keyword>
<dbReference type="Gene3D" id="1.10.287.720">
    <property type="entry name" value="Pollen allergen ole e 6"/>
    <property type="match status" value="1"/>
</dbReference>
<reference evidence="4 5" key="1">
    <citation type="submission" date="2019-08" db="EMBL/GenBank/DDBJ databases">
        <title>Draft genome sequences of two oriental melons (Cucumis melo L. var makuwa).</title>
        <authorList>
            <person name="Kwon S.-Y."/>
        </authorList>
    </citation>
    <scope>NUCLEOTIDE SEQUENCE [LARGE SCALE GENOMIC DNA]</scope>
    <source>
        <strain evidence="5">cv. Chang Bougi</strain>
        <strain evidence="4">cv. SW 3</strain>
        <tissue evidence="3">Leaf</tissue>
    </source>
</reference>
<accession>A0A5D3DM34</accession>
<dbReference type="InterPro" id="IPR036466">
    <property type="entry name" value="Pollen_allergen_ole-e-6_sf"/>
</dbReference>
<gene>
    <name evidence="3" type="ORF">E5676_scaffold266G002600</name>
    <name evidence="2" type="ORF">E6C27_scaffold122G00630</name>
</gene>
<dbReference type="Proteomes" id="UP000321947">
    <property type="component" value="Unassembled WGS sequence"/>
</dbReference>
<dbReference type="SUPFAM" id="SSF111388">
    <property type="entry name" value="Pollen allergen ole e 6"/>
    <property type="match status" value="1"/>
</dbReference>
<evidence type="ECO:0000313" key="3">
    <source>
        <dbReference type="EMBL" id="TYK24703.1"/>
    </source>
</evidence>
<dbReference type="Proteomes" id="UP000321393">
    <property type="component" value="Unassembled WGS sequence"/>
</dbReference>